<keyword evidence="3" id="KW-1185">Reference proteome</keyword>
<dbReference type="OrthoDB" id="4161186at2759"/>
<evidence type="ECO:0000259" key="1">
    <source>
        <dbReference type="Pfam" id="PF20516"/>
    </source>
</evidence>
<dbReference type="InterPro" id="IPR046797">
    <property type="entry name" value="PDDEXK_12"/>
</dbReference>
<organism evidence="2 3">
    <name type="scientific">Aspergillus avenaceus</name>
    <dbReference type="NCBI Taxonomy" id="36643"/>
    <lineage>
        <taxon>Eukaryota</taxon>
        <taxon>Fungi</taxon>
        <taxon>Dikarya</taxon>
        <taxon>Ascomycota</taxon>
        <taxon>Pezizomycotina</taxon>
        <taxon>Eurotiomycetes</taxon>
        <taxon>Eurotiomycetidae</taxon>
        <taxon>Eurotiales</taxon>
        <taxon>Aspergillaceae</taxon>
        <taxon>Aspergillus</taxon>
        <taxon>Aspergillus subgen. Circumdati</taxon>
    </lineage>
</organism>
<evidence type="ECO:0000313" key="3">
    <source>
        <dbReference type="Proteomes" id="UP000325780"/>
    </source>
</evidence>
<evidence type="ECO:0000313" key="2">
    <source>
        <dbReference type="EMBL" id="KAE8152048.1"/>
    </source>
</evidence>
<dbReference type="EMBL" id="ML742059">
    <property type="protein sequence ID" value="KAE8152048.1"/>
    <property type="molecule type" value="Genomic_DNA"/>
</dbReference>
<proteinExistence type="predicted"/>
<gene>
    <name evidence="2" type="ORF">BDV25DRAFT_77883</name>
</gene>
<dbReference type="AlphaFoldDB" id="A0A5N6U0C0"/>
<feature type="domain" description="PD-(D/E)XK nuclease-like" evidence="1">
    <location>
        <begin position="148"/>
        <end position="394"/>
    </location>
</feature>
<name>A0A5N6U0C0_ASPAV</name>
<protein>
    <recommendedName>
        <fullName evidence="1">PD-(D/E)XK nuclease-like domain-containing protein</fullName>
    </recommendedName>
</protein>
<accession>A0A5N6U0C0</accession>
<dbReference type="Proteomes" id="UP000325780">
    <property type="component" value="Unassembled WGS sequence"/>
</dbReference>
<reference evidence="2 3" key="1">
    <citation type="submission" date="2019-04" db="EMBL/GenBank/DDBJ databases">
        <title>Friends and foes A comparative genomics study of 23 Aspergillus species from section Flavi.</title>
        <authorList>
            <consortium name="DOE Joint Genome Institute"/>
            <person name="Kjaerbolling I."/>
            <person name="Vesth T."/>
            <person name="Frisvad J.C."/>
            <person name="Nybo J.L."/>
            <person name="Theobald S."/>
            <person name="Kildgaard S."/>
            <person name="Isbrandt T."/>
            <person name="Kuo A."/>
            <person name="Sato A."/>
            <person name="Lyhne E.K."/>
            <person name="Kogle M.E."/>
            <person name="Wiebenga A."/>
            <person name="Kun R.S."/>
            <person name="Lubbers R.J."/>
            <person name="Makela M.R."/>
            <person name="Barry K."/>
            <person name="Chovatia M."/>
            <person name="Clum A."/>
            <person name="Daum C."/>
            <person name="Haridas S."/>
            <person name="He G."/>
            <person name="LaButti K."/>
            <person name="Lipzen A."/>
            <person name="Mondo S."/>
            <person name="Riley R."/>
            <person name="Salamov A."/>
            <person name="Simmons B.A."/>
            <person name="Magnuson J.K."/>
            <person name="Henrissat B."/>
            <person name="Mortensen U.H."/>
            <person name="Larsen T.O."/>
            <person name="Devries R.P."/>
            <person name="Grigoriev I.V."/>
            <person name="Machida M."/>
            <person name="Baker S.E."/>
            <person name="Andersen M.R."/>
        </authorList>
    </citation>
    <scope>NUCLEOTIDE SEQUENCE [LARGE SCALE GENOMIC DNA]</scope>
    <source>
        <strain evidence="2 3">IBT 18842</strain>
    </source>
</reference>
<dbReference type="Pfam" id="PF20516">
    <property type="entry name" value="PDDEXK_12"/>
    <property type="match status" value="1"/>
</dbReference>
<sequence length="413" mass="45851">MNLENWLEHLPATPEPTLSESLRSWEITNPLSGASATSPPIKQRPDTEFEDTTSLLSDSSISDCTDIQSDACSTSYQNSPQDTPVRDIFNQLRVAKPPILCQPQAIGPVPNGVLSMRKCLTDGFGQRIIPRGLESRIRKSDPVAAEEIPQTAYDDGTHMSDADLEGLWSDLESIRLEARYCDMYEKDENAWGLDVVQPILQSALKGTRKLQVTNVQSQQIDPLLLPVLNGSSPRIGKKADYAFSFACRDHEVHNLYQRVSLGGHGYQISHTTDAFTKRTILFSGLEVNADDGGKKAALAQLSLWLTANLEQIQRLGKFVKGGSSVSFEELTLPTVGYTVIGHDWYTYIAYRMGSESHVVGPITSVLADTRSTYGILKVCDLMSRTKTYATEVFWPWIRDEILQPLAMHPSLDE</sequence>